<name>A0A9P4T9Z0_CURKU</name>
<evidence type="ECO:0000313" key="2">
    <source>
        <dbReference type="EMBL" id="KAF2998448.1"/>
    </source>
</evidence>
<reference evidence="2" key="1">
    <citation type="submission" date="2019-04" db="EMBL/GenBank/DDBJ databases">
        <title>Sequencing of skin fungus with MAO and IRED activity.</title>
        <authorList>
            <person name="Marsaioli A.J."/>
            <person name="Bonatto J.M.C."/>
            <person name="Reis Junior O."/>
        </authorList>
    </citation>
    <scope>NUCLEOTIDE SEQUENCE</scope>
    <source>
        <strain evidence="2">30M1</strain>
    </source>
</reference>
<proteinExistence type="predicted"/>
<comment type="caution">
    <text evidence="2">The sequence shown here is derived from an EMBL/GenBank/DDBJ whole genome shotgun (WGS) entry which is preliminary data.</text>
</comment>
<keyword evidence="3" id="KW-1185">Reference proteome</keyword>
<feature type="region of interest" description="Disordered" evidence="1">
    <location>
        <begin position="32"/>
        <end position="57"/>
    </location>
</feature>
<dbReference type="Proteomes" id="UP000801428">
    <property type="component" value="Unassembled WGS sequence"/>
</dbReference>
<gene>
    <name evidence="2" type="ORF">E8E13_000994</name>
</gene>
<evidence type="ECO:0000256" key="1">
    <source>
        <dbReference type="SAM" id="MobiDB-lite"/>
    </source>
</evidence>
<sequence length="225" mass="25136">MTTDIWQLADVEEQKFAAAAALLATHTKGRSVRRPTSVLSDGEDDDSDEEVSDDEGQTTMACEKLHRANSNALKDRFLDRLSELFAREKASISSPKHVASAAWIDSSSGIPLVLINELKLDADESPKGQIQRLLRLCGTYEGNPSDSTLEEVVELAFELRSFDWRQYNTPSLVKIYKNTLMLGRLRAAYEYFKTIALSFPGVASIKLKPLEPPQSVGIETNRFWP</sequence>
<feature type="compositionally biased region" description="Acidic residues" evidence="1">
    <location>
        <begin position="41"/>
        <end position="56"/>
    </location>
</feature>
<protein>
    <submittedName>
        <fullName evidence="2">Uncharacterized protein</fullName>
    </submittedName>
</protein>
<accession>A0A9P4T9Z0</accession>
<dbReference type="EMBL" id="SWKU01000019">
    <property type="protein sequence ID" value="KAF2998448.1"/>
    <property type="molecule type" value="Genomic_DNA"/>
</dbReference>
<dbReference type="AlphaFoldDB" id="A0A9P4T9Z0"/>
<evidence type="ECO:0000313" key="3">
    <source>
        <dbReference type="Proteomes" id="UP000801428"/>
    </source>
</evidence>
<organism evidence="2 3">
    <name type="scientific">Curvularia kusanoi</name>
    <name type="common">Cochliobolus kusanoi</name>
    <dbReference type="NCBI Taxonomy" id="90978"/>
    <lineage>
        <taxon>Eukaryota</taxon>
        <taxon>Fungi</taxon>
        <taxon>Dikarya</taxon>
        <taxon>Ascomycota</taxon>
        <taxon>Pezizomycotina</taxon>
        <taxon>Dothideomycetes</taxon>
        <taxon>Pleosporomycetidae</taxon>
        <taxon>Pleosporales</taxon>
        <taxon>Pleosporineae</taxon>
        <taxon>Pleosporaceae</taxon>
        <taxon>Curvularia</taxon>
    </lineage>
</organism>